<proteinExistence type="inferred from homology"/>
<name>A0AAU2H9F7_9ACTN</name>
<dbReference type="InterPro" id="IPR018201">
    <property type="entry name" value="Ketoacyl_synth_AS"/>
</dbReference>
<dbReference type="InterPro" id="IPR016039">
    <property type="entry name" value="Thiolase-like"/>
</dbReference>
<dbReference type="AlphaFoldDB" id="A0AAU2H9F7"/>
<dbReference type="GO" id="GO:0005829">
    <property type="term" value="C:cytosol"/>
    <property type="evidence" value="ECO:0007669"/>
    <property type="project" value="TreeGrafter"/>
</dbReference>
<dbReference type="PANTHER" id="PTHR11712:SF336">
    <property type="entry name" value="3-OXOACYL-[ACYL-CARRIER-PROTEIN] SYNTHASE, MITOCHONDRIAL"/>
    <property type="match status" value="1"/>
</dbReference>
<dbReference type="Gene3D" id="3.40.47.10">
    <property type="match status" value="1"/>
</dbReference>
<dbReference type="GO" id="GO:0004315">
    <property type="term" value="F:3-oxoacyl-[acyl-carrier-protein] synthase activity"/>
    <property type="evidence" value="ECO:0007669"/>
    <property type="project" value="InterPro"/>
</dbReference>
<dbReference type="PANTHER" id="PTHR11712">
    <property type="entry name" value="POLYKETIDE SYNTHASE-RELATED"/>
    <property type="match status" value="1"/>
</dbReference>
<reference evidence="6" key="1">
    <citation type="submission" date="2022-10" db="EMBL/GenBank/DDBJ databases">
        <title>The complete genomes of actinobacterial strains from the NBC collection.</title>
        <authorList>
            <person name="Joergensen T.S."/>
            <person name="Alvarez Arevalo M."/>
            <person name="Sterndorff E.B."/>
            <person name="Faurdal D."/>
            <person name="Vuksanovic O."/>
            <person name="Mourched A.-S."/>
            <person name="Charusanti P."/>
            <person name="Shaw S."/>
            <person name="Blin K."/>
            <person name="Weber T."/>
        </authorList>
    </citation>
    <scope>NUCLEOTIDE SEQUENCE</scope>
    <source>
        <strain evidence="6">NBC_00060</strain>
    </source>
</reference>
<evidence type="ECO:0000313" key="6">
    <source>
        <dbReference type="EMBL" id="WTU43922.1"/>
    </source>
</evidence>
<dbReference type="GO" id="GO:0006633">
    <property type="term" value="P:fatty acid biosynthetic process"/>
    <property type="evidence" value="ECO:0007669"/>
    <property type="project" value="InterPro"/>
</dbReference>
<protein>
    <submittedName>
        <fullName evidence="6">Beta-ketoacyl-[acyl-carrier-protein] synthase family protein</fullName>
    </submittedName>
</protein>
<evidence type="ECO:0000256" key="4">
    <source>
        <dbReference type="RuleBase" id="RU003694"/>
    </source>
</evidence>
<dbReference type="CDD" id="cd00834">
    <property type="entry name" value="KAS_I_II"/>
    <property type="match status" value="1"/>
</dbReference>
<comment type="similarity">
    <text evidence="1 4">Belongs to the thiolase-like superfamily. Beta-ketoacyl-ACP synthases family.</text>
</comment>
<dbReference type="SUPFAM" id="SSF53901">
    <property type="entry name" value="Thiolase-like"/>
    <property type="match status" value="2"/>
</dbReference>
<keyword evidence="3" id="KW-0012">Acyltransferase</keyword>
<dbReference type="InterPro" id="IPR020841">
    <property type="entry name" value="PKS_Beta-ketoAc_synthase_dom"/>
</dbReference>
<dbReference type="InterPro" id="IPR014031">
    <property type="entry name" value="Ketoacyl_synth_C"/>
</dbReference>
<evidence type="ECO:0000259" key="5">
    <source>
        <dbReference type="PROSITE" id="PS52004"/>
    </source>
</evidence>
<feature type="domain" description="Ketosynthase family 3 (KS3)" evidence="5">
    <location>
        <begin position="91"/>
        <end position="505"/>
    </location>
</feature>
<sequence>MSEESVMGGECCLLTTGELVPGDVVATGVDSWHVVTRTAPASEARTRLVLRPVGGGPDQERLLDRRERQVVRVGRVDPADVTKPEGPGTGRRRVVVTGLGALTPLGADVPGLWQGLLSGRSAVRLLEDEEFDALPVRLAARSAVDPSDLLPRPQARRMNRSAQLAVLAAREAWRDAGLDLEGARESGLLPARAGVSLGSIIGGAPVLVEAQRRLEQRGPRAVSPHTAPMLVPSSAAAQISIDLGILGEASTLVSACASGTEAIGHAMDRIRDGHVDLVVAGGTEAVITPAILAAFAAMRAVSTSNDEPASASRPFDKKRDGFVLGEGAGVLVLEAEEHARARGARIYCEAAGWGLSADAFHMAAPEPGGRGIEAALRSALADADATAADVVHVNAHATATVEGDRAEARALGRVLGAHTPDVPVTANKGALGHLQGGAGGVEAIATVLALRDGLIPPTAGCDDVEDGIALDVVRRSPRSLPLDGDIALSDSFGFGGHNAVLAFRSIG</sequence>
<dbReference type="Pfam" id="PF02801">
    <property type="entry name" value="Ketoacyl-synt_C"/>
    <property type="match status" value="1"/>
</dbReference>
<dbReference type="PROSITE" id="PS52004">
    <property type="entry name" value="KS3_2"/>
    <property type="match status" value="1"/>
</dbReference>
<evidence type="ECO:0000256" key="3">
    <source>
        <dbReference type="ARBA" id="ARBA00023315"/>
    </source>
</evidence>
<evidence type="ECO:0000256" key="1">
    <source>
        <dbReference type="ARBA" id="ARBA00008467"/>
    </source>
</evidence>
<dbReference type="InterPro" id="IPR014030">
    <property type="entry name" value="Ketoacyl_synth_N"/>
</dbReference>
<dbReference type="NCBIfam" id="NF005589">
    <property type="entry name" value="PRK07314.1"/>
    <property type="match status" value="1"/>
</dbReference>
<evidence type="ECO:0000256" key="2">
    <source>
        <dbReference type="ARBA" id="ARBA00022679"/>
    </source>
</evidence>
<accession>A0AAU2H9F7</accession>
<dbReference type="EMBL" id="CP108253">
    <property type="protein sequence ID" value="WTU43922.1"/>
    <property type="molecule type" value="Genomic_DNA"/>
</dbReference>
<dbReference type="PROSITE" id="PS00606">
    <property type="entry name" value="KS3_1"/>
    <property type="match status" value="1"/>
</dbReference>
<organism evidence="6">
    <name type="scientific">Streptomyces sp. NBC_00060</name>
    <dbReference type="NCBI Taxonomy" id="2975636"/>
    <lineage>
        <taxon>Bacteria</taxon>
        <taxon>Bacillati</taxon>
        <taxon>Actinomycetota</taxon>
        <taxon>Actinomycetes</taxon>
        <taxon>Kitasatosporales</taxon>
        <taxon>Streptomycetaceae</taxon>
        <taxon>Streptomyces</taxon>
    </lineage>
</organism>
<dbReference type="InterPro" id="IPR000794">
    <property type="entry name" value="Beta-ketoacyl_synthase"/>
</dbReference>
<dbReference type="SMART" id="SM00825">
    <property type="entry name" value="PKS_KS"/>
    <property type="match status" value="1"/>
</dbReference>
<dbReference type="FunFam" id="3.40.47.10:FF:000018">
    <property type="entry name" value="3-oxoacyl-[acyl-carrier-protein] synthase 2"/>
    <property type="match status" value="1"/>
</dbReference>
<keyword evidence="2 4" id="KW-0808">Transferase</keyword>
<dbReference type="Pfam" id="PF00109">
    <property type="entry name" value="ketoacyl-synt"/>
    <property type="match status" value="1"/>
</dbReference>
<gene>
    <name evidence="6" type="ORF">OHV25_32255</name>
</gene>